<dbReference type="AlphaFoldDB" id="A0A0M2K1Z4"/>
<organism evidence="1 2">
    <name type="scientific">Mycolicibacterium obuense</name>
    <dbReference type="NCBI Taxonomy" id="1807"/>
    <lineage>
        <taxon>Bacteria</taxon>
        <taxon>Bacillati</taxon>
        <taxon>Actinomycetota</taxon>
        <taxon>Actinomycetes</taxon>
        <taxon>Mycobacteriales</taxon>
        <taxon>Mycobacteriaceae</taxon>
        <taxon>Mycolicibacterium</taxon>
    </lineage>
</organism>
<evidence type="ECO:0000313" key="1">
    <source>
        <dbReference type="EMBL" id="KKF02906.1"/>
    </source>
</evidence>
<gene>
    <name evidence="1" type="ORF">WN67_05950</name>
</gene>
<protein>
    <submittedName>
        <fullName evidence="1">Uncharacterized protein</fullName>
    </submittedName>
</protein>
<dbReference type="Proteomes" id="UP000034150">
    <property type="component" value="Unassembled WGS sequence"/>
</dbReference>
<dbReference type="RefSeq" id="WP_046362128.1">
    <property type="nucleotide sequence ID" value="NZ_LAUZ02000016.1"/>
</dbReference>
<reference evidence="1 2" key="1">
    <citation type="journal article" date="2015" name="Genome Announc.">
        <title>Draft Genome Sequence of Mycobacterium obuense Strain UC1, Isolated from Patient Sputum.</title>
        <authorList>
            <person name="Greninger A.L."/>
            <person name="Cunningham G."/>
            <person name="Hsu E.D."/>
            <person name="Yu J.M."/>
            <person name="Chiu C.Y."/>
            <person name="Miller S."/>
        </authorList>
    </citation>
    <scope>NUCLEOTIDE SEQUENCE [LARGE SCALE GENOMIC DNA]</scope>
    <source>
        <strain evidence="1 2">UC1</strain>
    </source>
</reference>
<keyword evidence="2" id="KW-1185">Reference proteome</keyword>
<evidence type="ECO:0000313" key="2">
    <source>
        <dbReference type="Proteomes" id="UP000034150"/>
    </source>
</evidence>
<dbReference type="PATRIC" id="fig|1807.13.peg.1911"/>
<dbReference type="EMBL" id="LAUZ02000016">
    <property type="protein sequence ID" value="KKF02906.1"/>
    <property type="molecule type" value="Genomic_DNA"/>
</dbReference>
<accession>A0A0M2K1Z4</accession>
<sequence length="109" mass="11674">MRALRISADGWWQTIDIDPAPANQTQTDTLDLRHNIALWYSADDTAGAEPNMAAMTLLTGVTGLEPHTLPMIYGEAIVVGVHPATGTPTPMTDQQYHAISYALLASLAA</sequence>
<name>A0A0M2K1Z4_9MYCO</name>
<comment type="caution">
    <text evidence="1">The sequence shown here is derived from an EMBL/GenBank/DDBJ whole genome shotgun (WGS) entry which is preliminary data.</text>
</comment>
<proteinExistence type="predicted"/>
<dbReference type="OrthoDB" id="4626672at2"/>